<keyword evidence="8" id="KW-0032">Aminotransferase</keyword>
<name>A0A1T4PRK0_9GAMM</name>
<evidence type="ECO:0000256" key="7">
    <source>
        <dbReference type="ARBA" id="ARBA00035045"/>
    </source>
</evidence>
<dbReference type="GO" id="GO:0008483">
    <property type="term" value="F:transaminase activity"/>
    <property type="evidence" value="ECO:0007669"/>
    <property type="project" value="UniProtKB-KW"/>
</dbReference>
<dbReference type="CDD" id="cd16350">
    <property type="entry name" value="VOC_like"/>
    <property type="match status" value="1"/>
</dbReference>
<comment type="caution">
    <text evidence="8">The sequence shown here is derived from an EMBL/GenBank/DDBJ whole genome shotgun (WGS) entry which is preliminary data.</text>
</comment>
<dbReference type="PANTHER" id="PTHR31136">
    <property type="entry name" value="DUF1338 DOMAIN-CONTAINING PROTEIN"/>
    <property type="match status" value="1"/>
</dbReference>
<evidence type="ECO:0000256" key="5">
    <source>
        <dbReference type="ARBA" id="ARBA00035013"/>
    </source>
</evidence>
<dbReference type="PANTHER" id="PTHR31136:SF5">
    <property type="entry name" value="2-OXOADIPATE DIOXYGENASE_DECARBOXYLASE, CHLOROPLASTIC"/>
    <property type="match status" value="1"/>
</dbReference>
<dbReference type="RefSeq" id="WP_078745195.1">
    <property type="nucleotide sequence ID" value="NZ_FUXG01000009.1"/>
</dbReference>
<evidence type="ECO:0000256" key="3">
    <source>
        <dbReference type="ARBA" id="ARBA00023002"/>
    </source>
</evidence>
<reference evidence="8 9" key="1">
    <citation type="submission" date="2017-01" db="EMBL/GenBank/DDBJ databases">
        <title>Genome Sequencing of a Marine Spirillum, Oceanospirillum multiglobuliferum ATCC 33336, from Japan.</title>
        <authorList>
            <person name="Carney J.G."/>
            <person name="Trachtenberg A.M."/>
            <person name="Rheaume B.A."/>
            <person name="Linnane J.D."/>
            <person name="Pitts N.L."/>
            <person name="Mykles D.L."/>
            <person name="Maclea K.S."/>
        </authorList>
    </citation>
    <scope>NUCLEOTIDE SEQUENCE [LARGE SCALE GENOMIC DNA]</scope>
    <source>
        <strain evidence="8 9">ATCC 33336</strain>
    </source>
</reference>
<dbReference type="OrthoDB" id="506370at2"/>
<dbReference type="STRING" id="64969.SAMN02745127_01595"/>
<proteinExistence type="inferred from homology"/>
<dbReference type="InterPro" id="IPR009770">
    <property type="entry name" value="HGLS"/>
</dbReference>
<dbReference type="EMBL" id="MTSM01000010">
    <property type="protein sequence ID" value="OPX55347.1"/>
    <property type="molecule type" value="Genomic_DNA"/>
</dbReference>
<evidence type="ECO:0000256" key="6">
    <source>
        <dbReference type="ARBA" id="ARBA00035023"/>
    </source>
</evidence>
<keyword evidence="9" id="KW-1185">Reference proteome</keyword>
<dbReference type="Proteomes" id="UP000191418">
    <property type="component" value="Unassembled WGS sequence"/>
</dbReference>
<keyword evidence="4" id="KW-0408">Iron</keyword>
<organism evidence="8 9">
    <name type="scientific">Oceanospirillum multiglobuliferum</name>
    <dbReference type="NCBI Taxonomy" id="64969"/>
    <lineage>
        <taxon>Bacteria</taxon>
        <taxon>Pseudomonadati</taxon>
        <taxon>Pseudomonadota</taxon>
        <taxon>Gammaproteobacteria</taxon>
        <taxon>Oceanospirillales</taxon>
        <taxon>Oceanospirillaceae</taxon>
        <taxon>Oceanospirillum</taxon>
    </lineage>
</organism>
<dbReference type="Pfam" id="PF07063">
    <property type="entry name" value="HGLS"/>
    <property type="match status" value="2"/>
</dbReference>
<dbReference type="EC" id="1.13.11.93" evidence="6"/>
<evidence type="ECO:0000313" key="9">
    <source>
        <dbReference type="Proteomes" id="UP000191418"/>
    </source>
</evidence>
<evidence type="ECO:0000313" key="8">
    <source>
        <dbReference type="EMBL" id="OPX55347.1"/>
    </source>
</evidence>
<dbReference type="Gene3D" id="3.10.180.50">
    <property type="match status" value="1"/>
</dbReference>
<evidence type="ECO:0000256" key="4">
    <source>
        <dbReference type="ARBA" id="ARBA00023004"/>
    </source>
</evidence>
<gene>
    <name evidence="8" type="ORF">BTE48_09280</name>
</gene>
<sequence>MQTHQFIQQLWFDYLHVTPQAKTIHLAFEAAGETLVNDHLAFRTFDQSPINLVMLEQHLLNMGYQHFEPYYFSDKHLNAWCYLPPEKGLPRIFFSELITAQLSEAAQQIIYKLIQEIPVEVVKRPAVFWAGRLWSMPCWHDYQTLLQESEYAAWLSVMGLRANHFTLSVNHLTQHKDLSAVLDRVEGLGIQLNQSGGRIKGSKETLLEQGATMADKMLMHFADGSEHLVSTCYYEFAQRHTDLSGQIYEGFVPASANHIFDSTSVLKT</sequence>
<accession>A0A1T4PRK0</accession>
<dbReference type="SMART" id="SM01150">
    <property type="entry name" value="DUF1338"/>
    <property type="match status" value="1"/>
</dbReference>
<comment type="cofactor">
    <cofactor evidence="1">
        <name>Fe(2+)</name>
        <dbReference type="ChEBI" id="CHEBI:29033"/>
    </cofactor>
</comment>
<evidence type="ECO:0000256" key="1">
    <source>
        <dbReference type="ARBA" id="ARBA00001954"/>
    </source>
</evidence>
<evidence type="ECO:0000256" key="2">
    <source>
        <dbReference type="ARBA" id="ARBA00022964"/>
    </source>
</evidence>
<comment type="similarity">
    <text evidence="5">Belongs to the 2-oxoadipate dioxygenase/decarboxylase family.</text>
</comment>
<keyword evidence="2" id="KW-0223">Dioxygenase</keyword>
<keyword evidence="8" id="KW-0808">Transferase</keyword>
<keyword evidence="3" id="KW-0560">Oxidoreductase</keyword>
<dbReference type="AlphaFoldDB" id="A0A1T4PRK0"/>
<dbReference type="GO" id="GO:0051213">
    <property type="term" value="F:dioxygenase activity"/>
    <property type="evidence" value="ECO:0007669"/>
    <property type="project" value="UniProtKB-KW"/>
</dbReference>
<protein>
    <recommendedName>
        <fullName evidence="6">2-oxoadipate dioxygenase/decarboxylase</fullName>
        <ecNumber evidence="6">1.13.11.93</ecNumber>
    </recommendedName>
    <alternativeName>
        <fullName evidence="7">2-hydroxyglutarate synthase</fullName>
    </alternativeName>
</protein>